<dbReference type="EMBL" id="CP137624">
    <property type="protein sequence ID" value="WPK12465.1"/>
    <property type="molecule type" value="Genomic_DNA"/>
</dbReference>
<dbReference type="InterPro" id="IPR029044">
    <property type="entry name" value="Nucleotide-diphossugar_trans"/>
</dbReference>
<reference evidence="2 3" key="1">
    <citation type="submission" date="2023-09" db="EMBL/GenBank/DDBJ databases">
        <authorList>
            <person name="Page C.A."/>
            <person name="Perez-Diaz I.M."/>
        </authorList>
    </citation>
    <scope>NUCLEOTIDE SEQUENCE [LARGE SCALE GENOMIC DNA]</scope>
    <source>
        <strain evidence="2 3">Ll15</strain>
    </source>
</reference>
<dbReference type="EC" id="2.4.-.-" evidence="2"/>
<sequence length="289" mass="32960">MDLSIVIVNYNTPKLTIDCIRSILDAKLNIQYEIYVVDNASSDDSIEQLKEAFPQQIAIIANKQNVGFSKANNQAIKACKGRYVLLLNSDTIVHSDTLDTMVQFMDAHLDVGAAGCEVNLTDGSLDKACHRGFPTPDASLYYMTGLSRKYPNSPKFNSYHKSYMNMQEIHDIDCLVGAFMIVRREAFEQVGLLDEEFFMYGEDIDWCYRIKEAGWRIVYNPTVSIIHYKGASSRKKPFKIVYEFHRAMYLFHKKHFAKSYNFLVNGVVYIGITLKLALATITNLLKQGR</sequence>
<keyword evidence="2" id="KW-0328">Glycosyltransferase</keyword>
<keyword evidence="1" id="KW-1133">Transmembrane helix</keyword>
<proteinExistence type="predicted"/>
<keyword evidence="3" id="KW-1185">Reference proteome</keyword>
<feature type="transmembrane region" description="Helical" evidence="1">
    <location>
        <begin position="262"/>
        <end position="285"/>
    </location>
</feature>
<accession>A0ABZ0RWD8</accession>
<keyword evidence="1" id="KW-0472">Membrane</keyword>
<dbReference type="SUPFAM" id="SSF53448">
    <property type="entry name" value="Nucleotide-diphospho-sugar transferases"/>
    <property type="match status" value="1"/>
</dbReference>
<dbReference type="CDD" id="cd04186">
    <property type="entry name" value="GT_2_like_c"/>
    <property type="match status" value="1"/>
</dbReference>
<dbReference type="PANTHER" id="PTHR43179">
    <property type="entry name" value="RHAMNOSYLTRANSFERASE WBBL"/>
    <property type="match status" value="1"/>
</dbReference>
<keyword evidence="1" id="KW-0812">Transmembrane</keyword>
<organism evidence="2 3">
    <name type="scientific">Lysinibacillus louembei</name>
    <dbReference type="NCBI Taxonomy" id="1470088"/>
    <lineage>
        <taxon>Bacteria</taxon>
        <taxon>Bacillati</taxon>
        <taxon>Bacillota</taxon>
        <taxon>Bacilli</taxon>
        <taxon>Bacillales</taxon>
        <taxon>Bacillaceae</taxon>
        <taxon>Lysinibacillus</taxon>
    </lineage>
</organism>
<keyword evidence="2" id="KW-0808">Transferase</keyword>
<evidence type="ECO:0000313" key="3">
    <source>
        <dbReference type="Proteomes" id="UP001322664"/>
    </source>
</evidence>
<evidence type="ECO:0000256" key="1">
    <source>
        <dbReference type="SAM" id="Phobius"/>
    </source>
</evidence>
<dbReference type="RefSeq" id="WP_319837207.1">
    <property type="nucleotide sequence ID" value="NZ_CP137624.1"/>
</dbReference>
<evidence type="ECO:0000313" key="2">
    <source>
        <dbReference type="EMBL" id="WPK12465.1"/>
    </source>
</evidence>
<protein>
    <submittedName>
        <fullName evidence="2">Glycosyltransferase family 2 protein</fullName>
        <ecNumber evidence="2">2.4.-.-</ecNumber>
    </submittedName>
</protein>
<dbReference type="Gene3D" id="3.90.550.10">
    <property type="entry name" value="Spore Coat Polysaccharide Biosynthesis Protein SpsA, Chain A"/>
    <property type="match status" value="1"/>
</dbReference>
<dbReference type="PANTHER" id="PTHR43179:SF7">
    <property type="entry name" value="RHAMNOSYLTRANSFERASE WBBL"/>
    <property type="match status" value="1"/>
</dbReference>
<dbReference type="Pfam" id="PF13641">
    <property type="entry name" value="Glyco_tranf_2_3"/>
    <property type="match status" value="1"/>
</dbReference>
<dbReference type="GO" id="GO:0016757">
    <property type="term" value="F:glycosyltransferase activity"/>
    <property type="evidence" value="ECO:0007669"/>
    <property type="project" value="UniProtKB-KW"/>
</dbReference>
<dbReference type="Proteomes" id="UP001322664">
    <property type="component" value="Chromosome"/>
</dbReference>
<name>A0ABZ0RWD8_9BACI</name>
<gene>
    <name evidence="2" type="ORF">R6U77_01865</name>
</gene>